<gene>
    <name evidence="2" type="ORF">A3D25_00550</name>
</gene>
<name>A0A1F5KI54_9BACT</name>
<evidence type="ECO:0008006" key="4">
    <source>
        <dbReference type="Google" id="ProtNLM"/>
    </source>
</evidence>
<evidence type="ECO:0000313" key="3">
    <source>
        <dbReference type="Proteomes" id="UP000177328"/>
    </source>
</evidence>
<evidence type="ECO:0000256" key="1">
    <source>
        <dbReference type="SAM" id="Coils"/>
    </source>
</evidence>
<evidence type="ECO:0000313" key="2">
    <source>
        <dbReference type="EMBL" id="OGE40592.1"/>
    </source>
</evidence>
<reference evidence="2 3" key="1">
    <citation type="journal article" date="2016" name="Nat. Commun.">
        <title>Thousands of microbial genomes shed light on interconnected biogeochemical processes in an aquifer system.</title>
        <authorList>
            <person name="Anantharaman K."/>
            <person name="Brown C.T."/>
            <person name="Hug L.A."/>
            <person name="Sharon I."/>
            <person name="Castelle C.J."/>
            <person name="Probst A.J."/>
            <person name="Thomas B.C."/>
            <person name="Singh A."/>
            <person name="Wilkins M.J."/>
            <person name="Karaoz U."/>
            <person name="Brodie E.L."/>
            <person name="Williams K.H."/>
            <person name="Hubbard S.S."/>
            <person name="Banfield J.F."/>
        </authorList>
    </citation>
    <scope>NUCLEOTIDE SEQUENCE [LARGE SCALE GENOMIC DNA]</scope>
</reference>
<dbReference type="EMBL" id="MFDD01000008">
    <property type="protein sequence ID" value="OGE40592.1"/>
    <property type="molecule type" value="Genomic_DNA"/>
</dbReference>
<organism evidence="2 3">
    <name type="scientific">Candidatus Daviesbacteria bacterium RIFCSPHIGHO2_02_FULL_43_12</name>
    <dbReference type="NCBI Taxonomy" id="1797776"/>
    <lineage>
        <taxon>Bacteria</taxon>
        <taxon>Candidatus Daviesiibacteriota</taxon>
    </lineage>
</organism>
<dbReference type="Proteomes" id="UP000177328">
    <property type="component" value="Unassembled WGS sequence"/>
</dbReference>
<accession>A0A1F5KI54</accession>
<comment type="caution">
    <text evidence="2">The sequence shown here is derived from an EMBL/GenBank/DDBJ whole genome shotgun (WGS) entry which is preliminary data.</text>
</comment>
<dbReference type="InterPro" id="IPR007060">
    <property type="entry name" value="FtsL/DivIC"/>
</dbReference>
<protein>
    <recommendedName>
        <fullName evidence="4">Cell division protein FtsL</fullName>
    </recommendedName>
</protein>
<dbReference type="Pfam" id="PF04977">
    <property type="entry name" value="DivIC"/>
    <property type="match status" value="1"/>
</dbReference>
<feature type="coiled-coil region" evidence="1">
    <location>
        <begin position="35"/>
        <end position="62"/>
    </location>
</feature>
<keyword evidence="1" id="KW-0175">Coiled coil</keyword>
<dbReference type="AlphaFoldDB" id="A0A1F5KI54"/>
<proteinExistence type="predicted"/>
<sequence>MIRKIAALALFIIILLLAFGLIRQISTALQASKRLDSSADTVNKLQDENRKLKKRLTDVEQDDYIEQQARDKLNFARPNETVVIIPQSELDKVISLYKTSEPIAVPNWQKWLNLIFK</sequence>